<organism evidence="5 6">
    <name type="scientific">Anopheles arabiensis</name>
    <name type="common">Mosquito</name>
    <dbReference type="NCBI Taxonomy" id="7173"/>
    <lineage>
        <taxon>Eukaryota</taxon>
        <taxon>Metazoa</taxon>
        <taxon>Ecdysozoa</taxon>
        <taxon>Arthropoda</taxon>
        <taxon>Hexapoda</taxon>
        <taxon>Insecta</taxon>
        <taxon>Pterygota</taxon>
        <taxon>Neoptera</taxon>
        <taxon>Endopterygota</taxon>
        <taxon>Diptera</taxon>
        <taxon>Nematocera</taxon>
        <taxon>Culicoidea</taxon>
        <taxon>Culicidae</taxon>
        <taxon>Anophelinae</taxon>
        <taxon>Anopheles</taxon>
    </lineage>
</organism>
<evidence type="ECO:0000256" key="1">
    <source>
        <dbReference type="ARBA" id="ARBA00022468"/>
    </source>
</evidence>
<evidence type="ECO:0000256" key="4">
    <source>
        <dbReference type="SAM" id="MobiDB-lite"/>
    </source>
</evidence>
<dbReference type="Proteomes" id="UP000075840">
    <property type="component" value="Unassembled WGS sequence"/>
</dbReference>
<dbReference type="EnsemblMetazoa" id="AARA011292-RA">
    <property type="protein sequence ID" value="AARA011292-PA"/>
    <property type="gene ID" value="AARA011292"/>
</dbReference>
<protein>
    <submittedName>
        <fullName evidence="5">Uncharacterized protein</fullName>
    </submittedName>
</protein>
<feature type="region of interest" description="Disordered" evidence="4">
    <location>
        <begin position="355"/>
        <end position="422"/>
    </location>
</feature>
<dbReference type="GO" id="GO:0005096">
    <property type="term" value="F:GTPase activator activity"/>
    <property type="evidence" value="ECO:0007669"/>
    <property type="project" value="UniProtKB-KW"/>
</dbReference>
<evidence type="ECO:0000313" key="6">
    <source>
        <dbReference type="Proteomes" id="UP000075840"/>
    </source>
</evidence>
<evidence type="ECO:0000256" key="3">
    <source>
        <dbReference type="ARBA" id="ARBA00022737"/>
    </source>
</evidence>
<dbReference type="SUPFAM" id="SSF52047">
    <property type="entry name" value="RNI-like"/>
    <property type="match status" value="1"/>
</dbReference>
<dbReference type="PANTHER" id="PTHR24113">
    <property type="entry name" value="RAN GTPASE-ACTIVATING PROTEIN 1"/>
    <property type="match status" value="1"/>
</dbReference>
<name>A0A182ICH5_ANOAR</name>
<dbReference type="VEuPathDB" id="VectorBase:AARA011292"/>
<dbReference type="VEuPathDB" id="VectorBase:AARA21_010870"/>
<dbReference type="Gene3D" id="1.25.40.200">
    <property type="entry name" value="Ran-GTPase activating protein 1, C-terminal domain"/>
    <property type="match status" value="1"/>
</dbReference>
<dbReference type="GO" id="GO:0005829">
    <property type="term" value="C:cytosol"/>
    <property type="evidence" value="ECO:0007669"/>
    <property type="project" value="TreeGrafter"/>
</dbReference>
<dbReference type="GO" id="GO:0031267">
    <property type="term" value="F:small GTPase binding"/>
    <property type="evidence" value="ECO:0007669"/>
    <property type="project" value="TreeGrafter"/>
</dbReference>
<dbReference type="Pfam" id="PF13516">
    <property type="entry name" value="LRR_6"/>
    <property type="match status" value="2"/>
</dbReference>
<keyword evidence="2" id="KW-0433">Leucine-rich repeat</keyword>
<reference evidence="5" key="1">
    <citation type="submission" date="2022-08" db="UniProtKB">
        <authorList>
            <consortium name="EnsemblMetazoa"/>
        </authorList>
    </citation>
    <scope>IDENTIFICATION</scope>
    <source>
        <strain evidence="5">Dongola</strain>
    </source>
</reference>
<dbReference type="Gene3D" id="3.80.10.10">
    <property type="entry name" value="Ribonuclease Inhibitor"/>
    <property type="match status" value="1"/>
</dbReference>
<dbReference type="EMBL" id="APCN01000799">
    <property type="status" value="NOT_ANNOTATED_CDS"/>
    <property type="molecule type" value="Genomic_DNA"/>
</dbReference>
<dbReference type="GeneID" id="120902208"/>
<dbReference type="GO" id="GO:0048471">
    <property type="term" value="C:perinuclear region of cytoplasm"/>
    <property type="evidence" value="ECO:0007669"/>
    <property type="project" value="TreeGrafter"/>
</dbReference>
<dbReference type="SUPFAM" id="SSF48371">
    <property type="entry name" value="ARM repeat"/>
    <property type="match status" value="1"/>
</dbReference>
<dbReference type="InterPro" id="IPR032675">
    <property type="entry name" value="LRR_dom_sf"/>
</dbReference>
<dbReference type="GO" id="GO:0005634">
    <property type="term" value="C:nucleus"/>
    <property type="evidence" value="ECO:0007669"/>
    <property type="project" value="TreeGrafter"/>
</dbReference>
<keyword evidence="6" id="KW-1185">Reference proteome</keyword>
<dbReference type="CDD" id="cd00116">
    <property type="entry name" value="LRR_RI"/>
    <property type="match status" value="1"/>
</dbReference>
<dbReference type="AlphaFoldDB" id="A0A182ICH5"/>
<keyword evidence="1" id="KW-0343">GTPase activation</keyword>
<evidence type="ECO:0000256" key="2">
    <source>
        <dbReference type="ARBA" id="ARBA00022614"/>
    </source>
</evidence>
<dbReference type="KEGG" id="aara:120902208"/>
<dbReference type="PANTHER" id="PTHR24113:SF12">
    <property type="entry name" value="RAN GTPASE-ACTIVATING PROTEIN 1"/>
    <property type="match status" value="1"/>
</dbReference>
<dbReference type="SUPFAM" id="SSF69099">
    <property type="entry name" value="Ran-GTPase activating protein 1 (RanGAP1), C-terminal domain"/>
    <property type="match status" value="1"/>
</dbReference>
<dbReference type="CTD" id="35223"/>
<sequence length="598" mass="65991">MASFNLTSITSALTDLDQHGVKWVGKASKWGTEAEAKDLIDAINACKDMRFLNLEGNTLGVEAAKGIARALEKHPELKQALWKDLFTGRMKEEIPIALKALGQGMITAGAQLTVLDCSDNALGPNGMVGLVDLLKSATCYTLEQLKLNNCGLGIEGGTMLAKALLEGHTASRKVGKPLALKVFIAGRNRLENAGAKALSEMFATVGTLEQIEMPQNGIYHVGITALSDAFRVNRNLRILNLNDNTIGPKGAAALSVAVQDLHHLREINFGDCLLKTKGAVLIGEALHQAHTELEVMDFGYNEIGPDGGFALVNASANKGRLRSLVLNGNQFGDECCEQMKELMRTYERDRAMELEEDAGDVDGEEEEEEDDDDGEEEEEEEEEDDEDEEDEDEDDDETADEDEDVDETVEGYGEGEEEDAEEALLTRMKQHSMSKTNGGTAHDASAVSIDLDTTLPCTVDSFIRQHYPSETLFQSLPDKDKVAAFRDYLKAIPQEDYLVHTAFTILKCSDLCESQPDALAVALALYKDAFEFARANRRLKSLRNFLLIQLGLLKSEDRSFRPNYNVQNCQRALRDALKQNLIPEEETSMFKTFLDHKV</sequence>
<accession>A0A182ICH5</accession>
<keyword evidence="3" id="KW-0677">Repeat</keyword>
<dbReference type="InterPro" id="IPR036720">
    <property type="entry name" value="RanGAP1_C_sf"/>
</dbReference>
<dbReference type="InterPro" id="IPR027038">
    <property type="entry name" value="RanGap"/>
</dbReference>
<dbReference type="InterPro" id="IPR016024">
    <property type="entry name" value="ARM-type_fold"/>
</dbReference>
<dbReference type="InterPro" id="IPR001611">
    <property type="entry name" value="Leu-rich_rpt"/>
</dbReference>
<proteinExistence type="predicted"/>
<evidence type="ECO:0000313" key="5">
    <source>
        <dbReference type="EnsemblMetazoa" id="AARA011292-PA"/>
    </source>
</evidence>
<dbReference type="GO" id="GO:0006913">
    <property type="term" value="P:nucleocytoplasmic transport"/>
    <property type="evidence" value="ECO:0007669"/>
    <property type="project" value="TreeGrafter"/>
</dbReference>
<dbReference type="RefSeq" id="XP_040166703.1">
    <property type="nucleotide sequence ID" value="XM_040310769.1"/>
</dbReference>
<dbReference type="GO" id="GO:0007165">
    <property type="term" value="P:signal transduction"/>
    <property type="evidence" value="ECO:0007669"/>
    <property type="project" value="InterPro"/>
</dbReference>
<dbReference type="SMART" id="SM00368">
    <property type="entry name" value="LRR_RI"/>
    <property type="match status" value="7"/>
</dbReference>